<dbReference type="PROSITE" id="PS01094">
    <property type="entry name" value="UPF0076"/>
    <property type="match status" value="1"/>
</dbReference>
<dbReference type="KEGG" id="aor:AO090038000613"/>
<dbReference type="RefSeq" id="XP_023093207.1">
    <property type="nucleotide sequence ID" value="XM_023238210.1"/>
</dbReference>
<feature type="region of interest" description="Disordered" evidence="2">
    <location>
        <begin position="32"/>
        <end position="64"/>
    </location>
</feature>
<dbReference type="InterPro" id="IPR019897">
    <property type="entry name" value="RidA_CS"/>
</dbReference>
<evidence type="ECO:0000256" key="1">
    <source>
        <dbReference type="ARBA" id="ARBA00010552"/>
    </source>
</evidence>
<dbReference type="GO" id="GO:0019239">
    <property type="term" value="F:deaminase activity"/>
    <property type="evidence" value="ECO:0007669"/>
    <property type="project" value="TreeGrafter"/>
</dbReference>
<accession>Q2U239</accession>
<dbReference type="HOGENOM" id="CLU_113783_0_0_1"/>
<dbReference type="InterPro" id="IPR006175">
    <property type="entry name" value="YjgF/YER057c/UK114"/>
</dbReference>
<dbReference type="AlphaFoldDB" id="Q2U239"/>
<dbReference type="EMBL" id="BA000054">
    <property type="protein sequence ID" value="BAE64376.1"/>
    <property type="molecule type" value="Genomic_DNA"/>
</dbReference>
<comment type="similarity">
    <text evidence="1">Belongs to the RutC family.</text>
</comment>
<evidence type="ECO:0000313" key="3">
    <source>
        <dbReference type="EMBL" id="BAE64376.1"/>
    </source>
</evidence>
<evidence type="ECO:0000256" key="2">
    <source>
        <dbReference type="SAM" id="MobiDB-lite"/>
    </source>
</evidence>
<dbReference type="PANTHER" id="PTHR11803">
    <property type="entry name" value="2-IMINOBUTANOATE/2-IMINOPROPANOATE DEAMINASE RIDA"/>
    <property type="match status" value="1"/>
</dbReference>
<proteinExistence type="inferred from homology"/>
<organism evidence="3 4">
    <name type="scientific">Aspergillus oryzae (strain ATCC 42149 / RIB 40)</name>
    <name type="common">Yellow koji mold</name>
    <dbReference type="NCBI Taxonomy" id="510516"/>
    <lineage>
        <taxon>Eukaryota</taxon>
        <taxon>Fungi</taxon>
        <taxon>Dikarya</taxon>
        <taxon>Ascomycota</taxon>
        <taxon>Pezizomycotina</taxon>
        <taxon>Eurotiomycetes</taxon>
        <taxon>Eurotiomycetidae</taxon>
        <taxon>Eurotiales</taxon>
        <taxon>Aspergillaceae</taxon>
        <taxon>Aspergillus</taxon>
        <taxon>Aspergillus subgen. Circumdati</taxon>
    </lineage>
</organism>
<dbReference type="Proteomes" id="UP000006564">
    <property type="component" value="Chromosome 6"/>
</dbReference>
<dbReference type="SUPFAM" id="SSF55298">
    <property type="entry name" value="YjgF-like"/>
    <property type="match status" value="1"/>
</dbReference>
<dbReference type="InterPro" id="IPR035959">
    <property type="entry name" value="RutC-like_sf"/>
</dbReference>
<sequence length="210" mass="24389">MPIDLYTPREYKIYPNEKTLYVSWYLPRKEKEKKPNALREQDQKPHRCREGSNEDNPNSPTINHPRTLFPAEYFQYIQINRLQTPHLLSIHVADQLSCSFHSNCPLSASLITNLFFLSYPPTSTPHPNRHYVWHDPYLRRRCLSSVDKIVKVNAAADRDTRQVFLTDMANFAEMNATYEKFFTHKPARSCVAVAQLPKGVPVEIECIALA</sequence>
<keyword evidence="4" id="KW-1185">Reference proteome</keyword>
<feature type="compositionally biased region" description="Polar residues" evidence="2">
    <location>
        <begin position="54"/>
        <end position="64"/>
    </location>
</feature>
<dbReference type="GO" id="GO:0005739">
    <property type="term" value="C:mitochondrion"/>
    <property type="evidence" value="ECO:0007669"/>
    <property type="project" value="TreeGrafter"/>
</dbReference>
<gene>
    <name evidence="3" type="ORF">AO090038000613</name>
</gene>
<dbReference type="GO" id="GO:0005829">
    <property type="term" value="C:cytosol"/>
    <property type="evidence" value="ECO:0007669"/>
    <property type="project" value="TreeGrafter"/>
</dbReference>
<dbReference type="EMBL" id="AP007169">
    <property type="protein sequence ID" value="BAE64376.1"/>
    <property type="molecule type" value="Genomic_DNA"/>
</dbReference>
<dbReference type="Pfam" id="PF01042">
    <property type="entry name" value="Ribonuc_L-PSP"/>
    <property type="match status" value="1"/>
</dbReference>
<dbReference type="Gene3D" id="3.30.1330.40">
    <property type="entry name" value="RutC-like"/>
    <property type="match status" value="1"/>
</dbReference>
<evidence type="ECO:0000313" key="4">
    <source>
        <dbReference type="Proteomes" id="UP000006564"/>
    </source>
</evidence>
<reference evidence="3 4" key="1">
    <citation type="journal article" date="2005" name="Nature">
        <title>Genome sequencing and analysis of Aspergillus oryzae.</title>
        <authorList>
            <person name="Machida M."/>
            <person name="Asai K."/>
            <person name="Sano M."/>
            <person name="Tanaka T."/>
            <person name="Kumagai T."/>
            <person name="Terai G."/>
            <person name="Kusumoto K."/>
            <person name="Arima T."/>
            <person name="Akita O."/>
            <person name="Kashiwagi Y."/>
            <person name="Abe K."/>
            <person name="Gomi K."/>
            <person name="Horiuchi H."/>
            <person name="Kitamoto K."/>
            <person name="Kobayashi T."/>
            <person name="Takeuchi M."/>
            <person name="Denning D.W."/>
            <person name="Galagan J.E."/>
            <person name="Nierman W.C."/>
            <person name="Yu J."/>
            <person name="Archer D.B."/>
            <person name="Bennett J.W."/>
            <person name="Bhatnagar D."/>
            <person name="Cleveland T.E."/>
            <person name="Fedorova N.D."/>
            <person name="Gotoh O."/>
            <person name="Horikawa H."/>
            <person name="Hosoyama A."/>
            <person name="Ichinomiya M."/>
            <person name="Igarashi R."/>
            <person name="Iwashita K."/>
            <person name="Juvvadi P.R."/>
            <person name="Kato M."/>
            <person name="Kato Y."/>
            <person name="Kin T."/>
            <person name="Kokubun A."/>
            <person name="Maeda H."/>
            <person name="Maeyama N."/>
            <person name="Maruyama J."/>
            <person name="Nagasaki H."/>
            <person name="Nakajima T."/>
            <person name="Oda K."/>
            <person name="Okada K."/>
            <person name="Paulsen I."/>
            <person name="Sakamoto K."/>
            <person name="Sawano T."/>
            <person name="Takahashi M."/>
            <person name="Takase K."/>
            <person name="Terabayashi Y."/>
            <person name="Wortman J."/>
            <person name="Yamada O."/>
            <person name="Yamagata Y."/>
            <person name="Anazawa H."/>
            <person name="Hata Y."/>
            <person name="Koide Y."/>
            <person name="Komori T."/>
            <person name="Koyama Y."/>
            <person name="Minetoki T."/>
            <person name="Suharnan S."/>
            <person name="Tanaka A."/>
            <person name="Isono K."/>
            <person name="Kuhara S."/>
            <person name="Ogasawara N."/>
            <person name="Kikuchi H."/>
        </authorList>
    </citation>
    <scope>NUCLEOTIDE SEQUENCE [LARGE SCALE GENOMIC DNA]</scope>
    <source>
        <strain evidence="4">ATCC 42149 / RIB 40</strain>
    </source>
</reference>
<feature type="compositionally biased region" description="Basic and acidic residues" evidence="2">
    <location>
        <begin position="32"/>
        <end position="52"/>
    </location>
</feature>
<protein>
    <submittedName>
        <fullName evidence="3">DNA, SC038</fullName>
    </submittedName>
</protein>
<name>Q2U239_ASPOR</name>
<dbReference type="GeneID" id="5997604"/>
<dbReference type="PANTHER" id="PTHR11803:SF58">
    <property type="entry name" value="PROTEIN HMF1-RELATED"/>
    <property type="match status" value="1"/>
</dbReference>
<dbReference type="CDD" id="cd00448">
    <property type="entry name" value="YjgF_YER057c_UK114_family"/>
    <property type="match status" value="1"/>
</dbReference>